<dbReference type="Gene3D" id="3.40.50.300">
    <property type="entry name" value="P-loop containing nucleotide triphosphate hydrolases"/>
    <property type="match status" value="1"/>
</dbReference>
<dbReference type="PANTHER" id="PTHR47691">
    <property type="entry name" value="REGULATOR-RELATED"/>
    <property type="match status" value="1"/>
</dbReference>
<dbReference type="InterPro" id="IPR011990">
    <property type="entry name" value="TPR-like_helical_dom_sf"/>
</dbReference>
<gene>
    <name evidence="2" type="ORF">AVDCRST_MAG34-645</name>
</gene>
<dbReference type="Gene3D" id="1.25.40.10">
    <property type="entry name" value="Tetratricopeptide repeat domain"/>
    <property type="match status" value="1"/>
</dbReference>
<feature type="domain" description="Guanylate cyclase" evidence="1">
    <location>
        <begin position="9"/>
        <end position="121"/>
    </location>
</feature>
<dbReference type="SMART" id="SM00044">
    <property type="entry name" value="CYCc"/>
    <property type="match status" value="1"/>
</dbReference>
<dbReference type="EMBL" id="CADCUI010000015">
    <property type="protein sequence ID" value="CAA9338230.1"/>
    <property type="molecule type" value="Genomic_DNA"/>
</dbReference>
<dbReference type="InterPro" id="IPR001054">
    <property type="entry name" value="A/G_cyclase"/>
</dbReference>
<dbReference type="CDD" id="cd07302">
    <property type="entry name" value="CHD"/>
    <property type="match status" value="1"/>
</dbReference>
<dbReference type="InterPro" id="IPR058852">
    <property type="entry name" value="HTH_77"/>
</dbReference>
<dbReference type="Gene3D" id="1.10.10.10">
    <property type="entry name" value="Winged helix-like DNA-binding domain superfamily/Winged helix DNA-binding domain"/>
    <property type="match status" value="1"/>
</dbReference>
<dbReference type="Gene3D" id="3.30.70.1230">
    <property type="entry name" value="Nucleotide cyclase"/>
    <property type="match status" value="1"/>
</dbReference>
<dbReference type="Pfam" id="PF25872">
    <property type="entry name" value="HTH_77"/>
    <property type="match status" value="1"/>
</dbReference>
<dbReference type="GO" id="GO:0043531">
    <property type="term" value="F:ADP binding"/>
    <property type="evidence" value="ECO:0007669"/>
    <property type="project" value="InterPro"/>
</dbReference>
<dbReference type="SUPFAM" id="SSF48452">
    <property type="entry name" value="TPR-like"/>
    <property type="match status" value="1"/>
</dbReference>
<dbReference type="SUPFAM" id="SSF52540">
    <property type="entry name" value="P-loop containing nucleoside triphosphate hydrolases"/>
    <property type="match status" value="1"/>
</dbReference>
<dbReference type="SUPFAM" id="SSF55073">
    <property type="entry name" value="Nucleotide cyclase"/>
    <property type="match status" value="1"/>
</dbReference>
<proteinExistence type="predicted"/>
<sequence>MQLPSGTVTLLFSDMEGSTRLLARLGSAYATALDLQRRLLREAWAQHGGIELGTEGDSFMVVFDNAPAAVTAAVAAQRRLAEADWPSGERVAVRIGIHTGAPMRHRDGYVGMDVHRAARVASVAHGGQVLVTDATARLVKSTEVGFKDLGAHTLKDLPLPEHLFQVTGQGLAREFPAVRSLGSASSLPVPATPLVGRDVELARLVGLLEEDDIRLVTLTGPGGCGKTRLALAAAADVAASNGDGIFFVPLEAVTSGEVMWTSIATALGVPPEGRILPGLLDHLAGRTGLLVLDNLEQLPDASDVVWQLQGAAPSLRVLATSRHALHVPGEQEHPVAPLALPDEVDLATVAASAAVQLFVRQAQRVRPAFRLTTDNAAAVAQICSQLDGLPLALELAAARLRLLSPQALLTRLDQALNLGGQATGRAARQQSLRQAIQWSYDLLAPDEQRLFRGLAVFAGTADLEAVEVVARAVGLEGADVEGLLESLLAASLVTAAETGEGEPRIGMLRTIRTFALERLREDEAEEAVRWAAASYLAVLADPSDRPLEAEARGRHRARLQLEHDNFRQAMDWLQDRGGAHRADQDPLTLHLRIVGSLAHAVYAALGYYDEGRRRCERVLELAEDKRGPLVGWCQLGLTALYLHGFDVEAAAEMVQRARRSLAEPDPEGWVTADRLERLWEDALLASAQVELGRGDLDAAQREYQQVVDRSSGSRAMVSGLLGLAVLEAMRDQPEAAYELESRAVTASRRLGDLDSLLRAQHNAAVSLRELGRAEEAREQMVALLPRLLTQRDPEAIVTGAEDYTAVLSDLGEYPAAAVLFGAAEALRKRVGIPRPPVQTAELEESLARAQSSLGERWDELVDRGRGMSVEDALGLAAVPAARPDGEGGSAR</sequence>
<evidence type="ECO:0000259" key="1">
    <source>
        <dbReference type="PROSITE" id="PS50125"/>
    </source>
</evidence>
<protein>
    <recommendedName>
        <fullName evidence="1">Guanylate cyclase domain-containing protein</fullName>
    </recommendedName>
</protein>
<evidence type="ECO:0000313" key="2">
    <source>
        <dbReference type="EMBL" id="CAA9338230.1"/>
    </source>
</evidence>
<dbReference type="PRINTS" id="PR00364">
    <property type="entry name" value="DISEASERSIST"/>
</dbReference>
<accession>A0A6J4LQ23</accession>
<dbReference type="PROSITE" id="PS50125">
    <property type="entry name" value="GUANYLATE_CYCLASE_2"/>
    <property type="match status" value="1"/>
</dbReference>
<dbReference type="InterPro" id="IPR027417">
    <property type="entry name" value="P-loop_NTPase"/>
</dbReference>
<dbReference type="GO" id="GO:0035556">
    <property type="term" value="P:intracellular signal transduction"/>
    <property type="evidence" value="ECO:0007669"/>
    <property type="project" value="InterPro"/>
</dbReference>
<name>A0A6J4LQ23_9ACTN</name>
<dbReference type="InterPro" id="IPR029787">
    <property type="entry name" value="Nucleotide_cyclase"/>
</dbReference>
<dbReference type="PANTHER" id="PTHR47691:SF3">
    <property type="entry name" value="HTH-TYPE TRANSCRIPTIONAL REGULATOR RV0890C-RELATED"/>
    <property type="match status" value="1"/>
</dbReference>
<reference evidence="2" key="1">
    <citation type="submission" date="2020-02" db="EMBL/GenBank/DDBJ databases">
        <authorList>
            <person name="Meier V. D."/>
        </authorList>
    </citation>
    <scope>NUCLEOTIDE SEQUENCE</scope>
    <source>
        <strain evidence="2">AVDCRST_MAG34</strain>
    </source>
</reference>
<dbReference type="GO" id="GO:0004016">
    <property type="term" value="F:adenylate cyclase activity"/>
    <property type="evidence" value="ECO:0007669"/>
    <property type="project" value="UniProtKB-ARBA"/>
</dbReference>
<dbReference type="AlphaFoldDB" id="A0A6J4LQ23"/>
<organism evidence="2">
    <name type="scientific">uncultured Nocardioidaceae bacterium</name>
    <dbReference type="NCBI Taxonomy" id="253824"/>
    <lineage>
        <taxon>Bacteria</taxon>
        <taxon>Bacillati</taxon>
        <taxon>Actinomycetota</taxon>
        <taxon>Actinomycetes</taxon>
        <taxon>Propionibacteriales</taxon>
        <taxon>Nocardioidaceae</taxon>
        <taxon>environmental samples</taxon>
    </lineage>
</organism>
<dbReference type="Pfam" id="PF00211">
    <property type="entry name" value="Guanylate_cyc"/>
    <property type="match status" value="1"/>
</dbReference>
<dbReference type="InterPro" id="IPR036388">
    <property type="entry name" value="WH-like_DNA-bd_sf"/>
</dbReference>
<dbReference type="GO" id="GO:0009190">
    <property type="term" value="P:cyclic nucleotide biosynthetic process"/>
    <property type="evidence" value="ECO:0007669"/>
    <property type="project" value="InterPro"/>
</dbReference>